<dbReference type="PANTHER" id="PTHR35259">
    <property type="entry name" value="BOMBESIN RECEPTOR-ACTIVATED PROTEIN C6ORF89"/>
    <property type="match status" value="1"/>
</dbReference>
<reference evidence="1 2" key="1">
    <citation type="journal article" date="2023" name="Sci. Data">
        <title>Genome assembly of the Korean intertidal mud-creeper Batillaria attramentaria.</title>
        <authorList>
            <person name="Patra A.K."/>
            <person name="Ho P.T."/>
            <person name="Jun S."/>
            <person name="Lee S.J."/>
            <person name="Kim Y."/>
            <person name="Won Y.J."/>
        </authorList>
    </citation>
    <scope>NUCLEOTIDE SEQUENCE [LARGE SCALE GENOMIC DNA]</scope>
    <source>
        <strain evidence="1">Wonlab-2016</strain>
    </source>
</reference>
<sequence>MAAQRKQASASASPNIGENLEETKSLHFEFEPFNCQPGEITTEDKVLFVDRELRKLQTFCVQSGYSAAQVECFAECFNESSSKVLISKWKRRGVGVVLFAVACLLLHQFDPACRLAAATARSGVIKLLPVWDWTELYHSTCLFTNPLYRDPNRLFAEDCQVCEGVQNIRRVRGLNAADVVEQYFKRDLPIIVEDGLHDWDAQSMLTIHDLAHIYETDDVLKSSGGCGFSSNIRSKHGGHRDLLHKILRENLTEFYAHWENCQLSAAKAFRWFYKQPYFLPYAVETSPSNWVFISSNYVGKLFKVVEIDHPLVMLMQIRGQVEIQVEAWNPCDKVCAVLSDILHEGETLVVTEFLWKTAYLPVTEHESVTIGIGGSFD</sequence>
<evidence type="ECO:0000313" key="1">
    <source>
        <dbReference type="EMBL" id="KAK7507086.1"/>
    </source>
</evidence>
<dbReference type="Proteomes" id="UP001519460">
    <property type="component" value="Unassembled WGS sequence"/>
</dbReference>
<dbReference type="InterPro" id="IPR038757">
    <property type="entry name" value="BRAP"/>
</dbReference>
<comment type="caution">
    <text evidence="1">The sequence shown here is derived from an EMBL/GenBank/DDBJ whole genome shotgun (WGS) entry which is preliminary data.</text>
</comment>
<protein>
    <submittedName>
        <fullName evidence="1">Uncharacterized protein</fullName>
    </submittedName>
</protein>
<name>A0ABD0M5P0_9CAEN</name>
<dbReference type="EMBL" id="JACVVK020000005">
    <property type="protein sequence ID" value="KAK7507086.1"/>
    <property type="molecule type" value="Genomic_DNA"/>
</dbReference>
<keyword evidence="2" id="KW-1185">Reference proteome</keyword>
<organism evidence="1 2">
    <name type="scientific">Batillaria attramentaria</name>
    <dbReference type="NCBI Taxonomy" id="370345"/>
    <lineage>
        <taxon>Eukaryota</taxon>
        <taxon>Metazoa</taxon>
        <taxon>Spiralia</taxon>
        <taxon>Lophotrochozoa</taxon>
        <taxon>Mollusca</taxon>
        <taxon>Gastropoda</taxon>
        <taxon>Caenogastropoda</taxon>
        <taxon>Sorbeoconcha</taxon>
        <taxon>Cerithioidea</taxon>
        <taxon>Batillariidae</taxon>
        <taxon>Batillaria</taxon>
    </lineage>
</organism>
<accession>A0ABD0M5P0</accession>
<evidence type="ECO:0000313" key="2">
    <source>
        <dbReference type="Proteomes" id="UP001519460"/>
    </source>
</evidence>
<proteinExistence type="predicted"/>
<dbReference type="AlphaFoldDB" id="A0ABD0M5P0"/>
<gene>
    <name evidence="1" type="ORF">BaRGS_00001937</name>
</gene>
<dbReference type="PANTHER" id="PTHR35259:SF2">
    <property type="match status" value="1"/>
</dbReference>